<accession>A0A1G5I7D3</accession>
<dbReference type="AlphaFoldDB" id="A0A1G5I7D3"/>
<sequence>MSTYTSKLRLKLPAFTDEVENTIRDLGENFEKLDRNADDFATDIPTQGDYAQNIMIRNANCVYGSYYGWVNTRTGKAAPQWTSVHSYQNGDYIVPTVDNGHVYRCVQSGYSGYREPVFPISEGIEFEDLRATNGWAASTYYQKNDMVLPSVDNGRYYLCIQAGESGDQEPVWAVTDGTTTYDKNAVWASHRIAKWKEIGAAAWFRPFGKIE</sequence>
<dbReference type="Gene3D" id="2.10.10.90">
    <property type="match status" value="1"/>
</dbReference>
<evidence type="ECO:0000313" key="2">
    <source>
        <dbReference type="Proteomes" id="UP000198538"/>
    </source>
</evidence>
<gene>
    <name evidence="1" type="ORF">SAMN05720606_10883</name>
</gene>
<dbReference type="STRING" id="582692.SAMN05720606_10883"/>
<organism evidence="1 2">
    <name type="scientific">Paenibacillus polysaccharolyticus</name>
    <dbReference type="NCBI Taxonomy" id="582692"/>
    <lineage>
        <taxon>Bacteria</taxon>
        <taxon>Bacillati</taxon>
        <taxon>Bacillota</taxon>
        <taxon>Bacilli</taxon>
        <taxon>Bacillales</taxon>
        <taxon>Paenibacillaceae</taxon>
        <taxon>Paenibacillus</taxon>
    </lineage>
</organism>
<reference evidence="2" key="1">
    <citation type="submission" date="2016-10" db="EMBL/GenBank/DDBJ databases">
        <authorList>
            <person name="Varghese N."/>
            <person name="Submissions S."/>
        </authorList>
    </citation>
    <scope>NUCLEOTIDE SEQUENCE [LARGE SCALE GENOMIC DNA]</scope>
    <source>
        <strain evidence="2">BL9</strain>
    </source>
</reference>
<protein>
    <submittedName>
        <fullName evidence="1">Uncharacterized protein</fullName>
    </submittedName>
</protein>
<dbReference type="Proteomes" id="UP000198538">
    <property type="component" value="Unassembled WGS sequence"/>
</dbReference>
<dbReference type="RefSeq" id="WP_090920054.1">
    <property type="nucleotide sequence ID" value="NZ_FMVM01000008.1"/>
</dbReference>
<evidence type="ECO:0000313" key="1">
    <source>
        <dbReference type="EMBL" id="SCY71933.1"/>
    </source>
</evidence>
<name>A0A1G5I7D3_9BACL</name>
<dbReference type="EMBL" id="FMVM01000008">
    <property type="protein sequence ID" value="SCY71933.1"/>
    <property type="molecule type" value="Genomic_DNA"/>
</dbReference>
<proteinExistence type="predicted"/>
<keyword evidence="2" id="KW-1185">Reference proteome</keyword>